<comment type="caution">
    <text evidence="1">The sequence shown here is derived from an EMBL/GenBank/DDBJ whole genome shotgun (WGS) entry which is preliminary data.</text>
</comment>
<name>A0AAV4RK22_9ARAC</name>
<organism evidence="1 2">
    <name type="scientific">Caerostris darwini</name>
    <dbReference type="NCBI Taxonomy" id="1538125"/>
    <lineage>
        <taxon>Eukaryota</taxon>
        <taxon>Metazoa</taxon>
        <taxon>Ecdysozoa</taxon>
        <taxon>Arthropoda</taxon>
        <taxon>Chelicerata</taxon>
        <taxon>Arachnida</taxon>
        <taxon>Araneae</taxon>
        <taxon>Araneomorphae</taxon>
        <taxon>Entelegynae</taxon>
        <taxon>Araneoidea</taxon>
        <taxon>Araneidae</taxon>
        <taxon>Caerostris</taxon>
    </lineage>
</organism>
<gene>
    <name evidence="1" type="ORF">CDAR_394371</name>
</gene>
<reference evidence="1 2" key="1">
    <citation type="submission" date="2021-06" db="EMBL/GenBank/DDBJ databases">
        <title>Caerostris darwini draft genome.</title>
        <authorList>
            <person name="Kono N."/>
            <person name="Arakawa K."/>
        </authorList>
    </citation>
    <scope>NUCLEOTIDE SEQUENCE [LARGE SCALE GENOMIC DNA]</scope>
</reference>
<protein>
    <submittedName>
        <fullName evidence="1">Uncharacterized protein</fullName>
    </submittedName>
</protein>
<dbReference type="EMBL" id="BPLQ01006153">
    <property type="protein sequence ID" value="GIY20373.1"/>
    <property type="molecule type" value="Genomic_DNA"/>
</dbReference>
<sequence length="113" mass="12608">MQLFAPAPPVPAIEIILQAPKTTETGAEKEICQHDPVAAAVVAPGDAFWRTRSINTRPGCQRHIPWNTAENPTPPLCPLHPHSVFFFPLPLLFLHIQSASWKMVQVHEFHSCK</sequence>
<accession>A0AAV4RK22</accession>
<dbReference type="Proteomes" id="UP001054837">
    <property type="component" value="Unassembled WGS sequence"/>
</dbReference>
<proteinExistence type="predicted"/>
<dbReference type="AlphaFoldDB" id="A0AAV4RK22"/>
<keyword evidence="2" id="KW-1185">Reference proteome</keyword>
<evidence type="ECO:0000313" key="2">
    <source>
        <dbReference type="Proteomes" id="UP001054837"/>
    </source>
</evidence>
<evidence type="ECO:0000313" key="1">
    <source>
        <dbReference type="EMBL" id="GIY20373.1"/>
    </source>
</evidence>